<evidence type="ECO:0000256" key="5">
    <source>
        <dbReference type="ARBA" id="ARBA00022833"/>
    </source>
</evidence>
<keyword evidence="6" id="KW-0732">Signal</keyword>
<comment type="similarity">
    <text evidence="1">Belongs to the peptidase M20A family.</text>
</comment>
<sequence>MRGTAICSVALAVAMALGTPAALAGQTPRPDGAELAFRDLYRDMVETDTSAATGDCNALVLKIAERFRNAGFAENQITLFRDEAYQLDGGIVVLMAGNSAKAKPMLLLGHLDVANANPRHWKRDPFKLVERDGSFFGRGTADMKALDAIWVDTLLRFKAEGLKPKRTIKLALTCGQELSARANGTEWLARHRPELLEAEFALGEGGGGLTDGHGKVVTQSIAIGEMTMANFDVETFSAGGPSAIPNYDNAISKMIDALQKVRAYRFPLHLNVTTRRYFAQAGVARGDAMGAAMVRIAADPKDSAAEAIVSSDPTYDPMLRTTCLTTLIQGGYIVTAIPQTAKATINCYIVPGETAEETRDALYSAIGDPKVIMSRVGRAAPPPLPPVHDPRVLRPAEKLVASYYPGVQLVPAISLIATDAAYLAPLGIPAFGVPGLYADPDGNEVHGHNEHLQVQSLMTARGFLHDLVKVYAMQE</sequence>
<gene>
    <name evidence="8" type="ORF">NSE01_17630</name>
</gene>
<evidence type="ECO:0000259" key="7">
    <source>
        <dbReference type="Pfam" id="PF07687"/>
    </source>
</evidence>
<dbReference type="PANTHER" id="PTHR45962:SF1">
    <property type="entry name" value="N-FATTY-ACYL-AMINO ACID SYNTHASE_HYDROLASE PM20D1"/>
    <property type="match status" value="1"/>
</dbReference>
<dbReference type="GO" id="GO:0008233">
    <property type="term" value="F:peptidase activity"/>
    <property type="evidence" value="ECO:0007669"/>
    <property type="project" value="UniProtKB-KW"/>
</dbReference>
<reference evidence="8 9" key="1">
    <citation type="submission" date="2019-07" db="EMBL/GenBank/DDBJ databases">
        <title>Whole genome shotgun sequence of Novosphingobium sediminis NBRC 106119.</title>
        <authorList>
            <person name="Hosoyama A."/>
            <person name="Uohara A."/>
            <person name="Ohji S."/>
            <person name="Ichikawa N."/>
        </authorList>
    </citation>
    <scope>NUCLEOTIDE SEQUENCE [LARGE SCALE GENOMIC DNA]</scope>
    <source>
        <strain evidence="8 9">NBRC 106119</strain>
    </source>
</reference>
<keyword evidence="5" id="KW-0862">Zinc</keyword>
<dbReference type="PANTHER" id="PTHR45962">
    <property type="entry name" value="N-FATTY-ACYL-AMINO ACID SYNTHASE/HYDROLASE PM20D1"/>
    <property type="match status" value="1"/>
</dbReference>
<evidence type="ECO:0000256" key="3">
    <source>
        <dbReference type="ARBA" id="ARBA00022723"/>
    </source>
</evidence>
<dbReference type="Gene3D" id="3.40.630.10">
    <property type="entry name" value="Zn peptidases"/>
    <property type="match status" value="1"/>
</dbReference>
<dbReference type="Gene3D" id="1.10.150.900">
    <property type="match status" value="1"/>
</dbReference>
<keyword evidence="3" id="KW-0479">Metal-binding</keyword>
<dbReference type="InterPro" id="IPR047177">
    <property type="entry name" value="Pept_M20A"/>
</dbReference>
<dbReference type="InterPro" id="IPR011650">
    <property type="entry name" value="Peptidase_M20_dimer"/>
</dbReference>
<dbReference type="Pfam" id="PF01546">
    <property type="entry name" value="Peptidase_M20"/>
    <property type="match status" value="1"/>
</dbReference>
<name>A0A512AJS0_9SPHN</name>
<feature type="chain" id="PRO_5021902407" evidence="6">
    <location>
        <begin position="25"/>
        <end position="475"/>
    </location>
</feature>
<evidence type="ECO:0000313" key="8">
    <source>
        <dbReference type="EMBL" id="GEN99930.1"/>
    </source>
</evidence>
<dbReference type="InterPro" id="IPR036264">
    <property type="entry name" value="Bact_exopeptidase_dim_dom"/>
</dbReference>
<dbReference type="InterPro" id="IPR002933">
    <property type="entry name" value="Peptidase_M20"/>
</dbReference>
<evidence type="ECO:0000256" key="2">
    <source>
        <dbReference type="ARBA" id="ARBA00022670"/>
    </source>
</evidence>
<dbReference type="SUPFAM" id="SSF55031">
    <property type="entry name" value="Bacterial exopeptidase dimerisation domain"/>
    <property type="match status" value="1"/>
</dbReference>
<organism evidence="8 9">
    <name type="scientific">Novosphingobium sediminis</name>
    <dbReference type="NCBI Taxonomy" id="707214"/>
    <lineage>
        <taxon>Bacteria</taxon>
        <taxon>Pseudomonadati</taxon>
        <taxon>Pseudomonadota</taxon>
        <taxon>Alphaproteobacteria</taxon>
        <taxon>Sphingomonadales</taxon>
        <taxon>Sphingomonadaceae</taxon>
        <taxon>Novosphingobium</taxon>
    </lineage>
</organism>
<evidence type="ECO:0000256" key="6">
    <source>
        <dbReference type="SAM" id="SignalP"/>
    </source>
</evidence>
<protein>
    <submittedName>
        <fullName evidence="8">Peptidase M20</fullName>
    </submittedName>
</protein>
<dbReference type="Pfam" id="PF07687">
    <property type="entry name" value="M20_dimer"/>
    <property type="match status" value="1"/>
</dbReference>
<comment type="caution">
    <text evidence="8">The sequence shown here is derived from an EMBL/GenBank/DDBJ whole genome shotgun (WGS) entry which is preliminary data.</text>
</comment>
<accession>A0A512AJS0</accession>
<evidence type="ECO:0000313" key="9">
    <source>
        <dbReference type="Proteomes" id="UP000321464"/>
    </source>
</evidence>
<dbReference type="GO" id="GO:0046872">
    <property type="term" value="F:metal ion binding"/>
    <property type="evidence" value="ECO:0007669"/>
    <property type="project" value="UniProtKB-KW"/>
</dbReference>
<dbReference type="SUPFAM" id="SSF53187">
    <property type="entry name" value="Zn-dependent exopeptidases"/>
    <property type="match status" value="1"/>
</dbReference>
<evidence type="ECO:0000256" key="1">
    <source>
        <dbReference type="ARBA" id="ARBA00006247"/>
    </source>
</evidence>
<dbReference type="NCBIfam" id="NF006596">
    <property type="entry name" value="PRK09133.1"/>
    <property type="match status" value="1"/>
</dbReference>
<dbReference type="Proteomes" id="UP000321464">
    <property type="component" value="Unassembled WGS sequence"/>
</dbReference>
<dbReference type="AlphaFoldDB" id="A0A512AJS0"/>
<dbReference type="GO" id="GO:0006508">
    <property type="term" value="P:proteolysis"/>
    <property type="evidence" value="ECO:0007669"/>
    <property type="project" value="UniProtKB-KW"/>
</dbReference>
<dbReference type="EMBL" id="BJYR01000012">
    <property type="protein sequence ID" value="GEN99930.1"/>
    <property type="molecule type" value="Genomic_DNA"/>
</dbReference>
<evidence type="ECO:0000256" key="4">
    <source>
        <dbReference type="ARBA" id="ARBA00022801"/>
    </source>
</evidence>
<proteinExistence type="inferred from homology"/>
<dbReference type="OrthoDB" id="9809784at2"/>
<keyword evidence="2" id="KW-0645">Protease</keyword>
<dbReference type="Gene3D" id="3.30.70.360">
    <property type="match status" value="1"/>
</dbReference>
<keyword evidence="9" id="KW-1185">Reference proteome</keyword>
<feature type="domain" description="Peptidase M20 dimerisation" evidence="7">
    <location>
        <begin position="246"/>
        <end position="368"/>
    </location>
</feature>
<keyword evidence="4" id="KW-0378">Hydrolase</keyword>
<feature type="signal peptide" evidence="6">
    <location>
        <begin position="1"/>
        <end position="24"/>
    </location>
</feature>